<dbReference type="SUPFAM" id="SSF48371">
    <property type="entry name" value="ARM repeat"/>
    <property type="match status" value="1"/>
</dbReference>
<dbReference type="EMBL" id="DF836419">
    <property type="protein sequence ID" value="GAN06624.1"/>
    <property type="molecule type" value="Genomic_DNA"/>
</dbReference>
<keyword evidence="4" id="KW-0813">Transport</keyword>
<dbReference type="GO" id="GO:0005737">
    <property type="term" value="C:cytoplasm"/>
    <property type="evidence" value="ECO:0007669"/>
    <property type="project" value="UniProtKB-SubCell"/>
</dbReference>
<evidence type="ECO:0000256" key="7">
    <source>
        <dbReference type="ARBA" id="ARBA00023242"/>
    </source>
</evidence>
<keyword evidence="5" id="KW-0963">Cytoplasm</keyword>
<proteinExistence type="inferred from homology"/>
<comment type="subcellular location">
    <subcellularLocation>
        <location evidence="2">Cytoplasm</location>
    </subcellularLocation>
    <subcellularLocation>
        <location evidence="1">Nucleus</location>
    </subcellularLocation>
</comment>
<dbReference type="AlphaFoldDB" id="A0A0C9MH21"/>
<evidence type="ECO:0000256" key="4">
    <source>
        <dbReference type="ARBA" id="ARBA00022448"/>
    </source>
</evidence>
<evidence type="ECO:0000256" key="3">
    <source>
        <dbReference type="ARBA" id="ARBA00009466"/>
    </source>
</evidence>
<dbReference type="InterPro" id="IPR011989">
    <property type="entry name" value="ARM-like"/>
</dbReference>
<name>A0A0C9MH21_9FUNG</name>
<dbReference type="STRING" id="91626.A0A0C9MH21"/>
<keyword evidence="10" id="KW-1185">Reference proteome</keyword>
<dbReference type="InterPro" id="IPR016024">
    <property type="entry name" value="ARM-type_fold"/>
</dbReference>
<evidence type="ECO:0000256" key="5">
    <source>
        <dbReference type="ARBA" id="ARBA00022490"/>
    </source>
</evidence>
<dbReference type="InterPro" id="IPR057947">
    <property type="entry name" value="TPR_XPO7/RBP17"/>
</dbReference>
<organism evidence="9">
    <name type="scientific">Mucor ambiguus</name>
    <dbReference type="NCBI Taxonomy" id="91626"/>
    <lineage>
        <taxon>Eukaryota</taxon>
        <taxon>Fungi</taxon>
        <taxon>Fungi incertae sedis</taxon>
        <taxon>Mucoromycota</taxon>
        <taxon>Mucoromycotina</taxon>
        <taxon>Mucoromycetes</taxon>
        <taxon>Mucorales</taxon>
        <taxon>Mucorineae</taxon>
        <taxon>Mucoraceae</taxon>
        <taxon>Mucor</taxon>
    </lineage>
</organism>
<dbReference type="Pfam" id="PF25795">
    <property type="entry name" value="TPR_XPO7"/>
    <property type="match status" value="1"/>
</dbReference>
<dbReference type="GO" id="GO:0005643">
    <property type="term" value="C:nuclear pore"/>
    <property type="evidence" value="ECO:0007669"/>
    <property type="project" value="TreeGrafter"/>
</dbReference>
<dbReference type="PANTHER" id="PTHR12596:SF2">
    <property type="entry name" value="EXPORTIN-7 ISOFORM X1"/>
    <property type="match status" value="1"/>
</dbReference>
<dbReference type="Proteomes" id="UP000053815">
    <property type="component" value="Unassembled WGS sequence"/>
</dbReference>
<comment type="similarity">
    <text evidence="3">Belongs to the exportin family.</text>
</comment>
<evidence type="ECO:0000256" key="1">
    <source>
        <dbReference type="ARBA" id="ARBA00004123"/>
    </source>
</evidence>
<feature type="domain" description="Exportin-7/Ran-binding protein 17 TPR repeats" evidence="8">
    <location>
        <begin position="466"/>
        <end position="710"/>
    </location>
</feature>
<dbReference type="PANTHER" id="PTHR12596">
    <property type="entry name" value="EXPORTIN 4,7-RELATED"/>
    <property type="match status" value="1"/>
</dbReference>
<evidence type="ECO:0000259" key="8">
    <source>
        <dbReference type="Pfam" id="PF25795"/>
    </source>
</evidence>
<dbReference type="OrthoDB" id="244158at2759"/>
<dbReference type="InterPro" id="IPR044189">
    <property type="entry name" value="XPO4/7-like"/>
</dbReference>
<gene>
    <name evidence="9" type="ORF">MAM1_0130c06111</name>
</gene>
<dbReference type="GO" id="GO:0005049">
    <property type="term" value="F:nuclear export signal receptor activity"/>
    <property type="evidence" value="ECO:0007669"/>
    <property type="project" value="InterPro"/>
</dbReference>
<reference evidence="9" key="1">
    <citation type="submission" date="2014-09" db="EMBL/GenBank/DDBJ databases">
        <title>Draft genome sequence of an oleaginous Mucoromycotina fungus Mucor ambiguus NBRC6742.</title>
        <authorList>
            <person name="Takeda I."/>
            <person name="Yamane N."/>
            <person name="Morita T."/>
            <person name="Tamano K."/>
            <person name="Machida M."/>
            <person name="Baker S."/>
            <person name="Koike H."/>
        </authorList>
    </citation>
    <scope>NUCLEOTIDE SEQUENCE</scope>
    <source>
        <strain evidence="9">NBRC 6742</strain>
    </source>
</reference>
<evidence type="ECO:0000313" key="10">
    <source>
        <dbReference type="Proteomes" id="UP000053815"/>
    </source>
</evidence>
<keyword evidence="6" id="KW-0653">Protein transport</keyword>
<evidence type="ECO:0000256" key="6">
    <source>
        <dbReference type="ARBA" id="ARBA00022927"/>
    </source>
</evidence>
<sequence>MTQHQQEECIAYFSSLCQELYNPKSPSERDQIQKILEASFPTFSSSDTIKINIDHIPTFDVTTPTDTATALRIMLENSPNPYVQTFSLSRLKQLVLAQFTIFDTDTKIQLRAFLLDYAYMHPDLQPFVITQLAGVLALLTRFGWLDHEEYQNVYQDMTLFLQASADHRIVGMQILSVIVQDTNAATIPKYSAKFRKAAAGLRDTQLLDIFKYTYQFLESLLARSVPFDKRTVSQSSNPTCILIHLSPESADQEARTRDATLDLLLKCLCFDFAGTSLDEAGEDTGMVQIPAAWRSVYEMENFVPQFFKAYAEFSPPHSGKVMECLVQIAATRKALFSGEDERSKFVTAIMKGIQDIIITSQGLGDADCYNGFCRLLQRFRTTAPLNEMAEKQGYMEWIELVAKFTQQAFQTWTPTTTGYYLLSFWSRIVQSMTYYQQLGEETVEKLQAIAVTLTKTFITTYIETVPNRIEEMLDDPLDDEDALLESLNMLGQIARCKYEKSCAALVGVFDPVTAHYEELITQASMGSISGENLKEAIDVFEAKFAWLVYIMGVFIGNRPAYLSSDENDEADGQLTTKVVQLMEVNQNLGQSDPAFLSEKLDSALVFFFLQFRKSYVGESNAKSAYTKLNEVFGIEGPEDMLNLIMRKVMTNLQMWGNSDIVIKRTLELFNDLTGGYSALKSVRKLEATHLIMQNHLSSDFTFLNNDKHRRSRMLYYQILCKILFADDNCEREFFEFMKPFEARLDSLSMLNTIEEFQQPDVQRAIQDVFRDLRGFIQPIQGRKTYLMFFHWFYPDYMPVLMKGIQAYSPNPCANILLKFLGEFVYNKSQRLTLEVSSASGILLFRDASQVLCAYGQQILSQRVTDESQKYSLKYKGISACFNILARCLGGKYINFGVFWLYGDKAISEAFSMMFQLMLDIPLEDMMNFPKLTRTFFMMLDEFSVEQMMIDPNMPPEAFLYTLEACEQGTQSSDAWVRTHACSTLNNICTFVIQENEKADLHRLSSGSIVPPSDSSKKDKDYKKNKSLRGAWFLSYLNQYPQVLPKLLSTLFGMILFDDNNDQWQLSRPLYTLVLLEREFALKYTNQVILQQLPERREFVTKVSLVKYYRALSNLMEGSGWTLSTKDREKFSQQVASLKRELNNNQVVLIPLNE</sequence>
<evidence type="ECO:0000256" key="2">
    <source>
        <dbReference type="ARBA" id="ARBA00004496"/>
    </source>
</evidence>
<protein>
    <submittedName>
        <fullName evidence="9">Exportin-7</fullName>
    </submittedName>
</protein>
<keyword evidence="7" id="KW-0539">Nucleus</keyword>
<dbReference type="GO" id="GO:0006611">
    <property type="term" value="P:protein export from nucleus"/>
    <property type="evidence" value="ECO:0007669"/>
    <property type="project" value="TreeGrafter"/>
</dbReference>
<dbReference type="Gene3D" id="1.25.10.10">
    <property type="entry name" value="Leucine-rich Repeat Variant"/>
    <property type="match status" value="1"/>
</dbReference>
<evidence type="ECO:0000313" key="9">
    <source>
        <dbReference type="EMBL" id="GAN06624.1"/>
    </source>
</evidence>
<accession>A0A0C9MH21</accession>